<feature type="compositionally biased region" description="Basic and acidic residues" evidence="1">
    <location>
        <begin position="1"/>
        <end position="15"/>
    </location>
</feature>
<sequence>MKLEKSKMYLEELRKMTNRKRPKLSNSTNKPSSNTKSSPQIQVHEMGPNMDVVLITSLDNLAIFNKIIRLFYEEGVEVVYTSFTLDGNSMLQISHETKINSISTMESRTTTVCDKLKELLYGKCHGNDDLESELYLWDYIVESHQLLGGFYDVQLLPTTQNPNTYS</sequence>
<protein>
    <submittedName>
        <fullName evidence="2">Uncharacterized protein</fullName>
    </submittedName>
</protein>
<gene>
    <name evidence="2" type="ORF">HAX54_022003</name>
</gene>
<reference evidence="2 3" key="1">
    <citation type="journal article" date="2021" name="BMC Genomics">
        <title>Datura genome reveals duplications of psychoactive alkaloid biosynthetic genes and high mutation rate following tissue culture.</title>
        <authorList>
            <person name="Rajewski A."/>
            <person name="Carter-House D."/>
            <person name="Stajich J."/>
            <person name="Litt A."/>
        </authorList>
    </citation>
    <scope>NUCLEOTIDE SEQUENCE [LARGE SCALE GENOMIC DNA]</scope>
    <source>
        <strain evidence="2">AR-01</strain>
    </source>
</reference>
<evidence type="ECO:0000256" key="1">
    <source>
        <dbReference type="SAM" id="MobiDB-lite"/>
    </source>
</evidence>
<feature type="compositionally biased region" description="Low complexity" evidence="1">
    <location>
        <begin position="25"/>
        <end position="39"/>
    </location>
</feature>
<accession>A0ABS8UVL6</accession>
<evidence type="ECO:0000313" key="2">
    <source>
        <dbReference type="EMBL" id="MCD9638182.1"/>
    </source>
</evidence>
<dbReference type="Proteomes" id="UP000823775">
    <property type="component" value="Unassembled WGS sequence"/>
</dbReference>
<proteinExistence type="predicted"/>
<dbReference type="EMBL" id="JACEIK010002641">
    <property type="protein sequence ID" value="MCD9638182.1"/>
    <property type="molecule type" value="Genomic_DNA"/>
</dbReference>
<comment type="caution">
    <text evidence="2">The sequence shown here is derived from an EMBL/GenBank/DDBJ whole genome shotgun (WGS) entry which is preliminary data.</text>
</comment>
<feature type="region of interest" description="Disordered" evidence="1">
    <location>
        <begin position="1"/>
        <end position="42"/>
    </location>
</feature>
<name>A0ABS8UVL6_DATST</name>
<organism evidence="2 3">
    <name type="scientific">Datura stramonium</name>
    <name type="common">Jimsonweed</name>
    <name type="synonym">Common thornapple</name>
    <dbReference type="NCBI Taxonomy" id="4076"/>
    <lineage>
        <taxon>Eukaryota</taxon>
        <taxon>Viridiplantae</taxon>
        <taxon>Streptophyta</taxon>
        <taxon>Embryophyta</taxon>
        <taxon>Tracheophyta</taxon>
        <taxon>Spermatophyta</taxon>
        <taxon>Magnoliopsida</taxon>
        <taxon>eudicotyledons</taxon>
        <taxon>Gunneridae</taxon>
        <taxon>Pentapetalae</taxon>
        <taxon>asterids</taxon>
        <taxon>lamiids</taxon>
        <taxon>Solanales</taxon>
        <taxon>Solanaceae</taxon>
        <taxon>Solanoideae</taxon>
        <taxon>Datureae</taxon>
        <taxon>Datura</taxon>
    </lineage>
</organism>
<evidence type="ECO:0000313" key="3">
    <source>
        <dbReference type="Proteomes" id="UP000823775"/>
    </source>
</evidence>
<keyword evidence="3" id="KW-1185">Reference proteome</keyword>